<keyword evidence="7" id="KW-1185">Reference proteome</keyword>
<dbReference type="Pfam" id="PF07859">
    <property type="entry name" value="Abhydrolase_3"/>
    <property type="match status" value="1"/>
</dbReference>
<proteinExistence type="inferred from homology"/>
<evidence type="ECO:0000259" key="5">
    <source>
        <dbReference type="Pfam" id="PF07859"/>
    </source>
</evidence>
<evidence type="ECO:0000256" key="4">
    <source>
        <dbReference type="SAM" id="MobiDB-lite"/>
    </source>
</evidence>
<dbReference type="InterPro" id="IPR029058">
    <property type="entry name" value="AB_hydrolase_fold"/>
</dbReference>
<evidence type="ECO:0000256" key="3">
    <source>
        <dbReference type="PROSITE-ProRule" id="PRU10038"/>
    </source>
</evidence>
<evidence type="ECO:0000313" key="6">
    <source>
        <dbReference type="EMBL" id="GHF61943.1"/>
    </source>
</evidence>
<protein>
    <submittedName>
        <fullName evidence="6">Esterase</fullName>
    </submittedName>
</protein>
<accession>A0A8J3GZ95</accession>
<dbReference type="InterPro" id="IPR013094">
    <property type="entry name" value="AB_hydrolase_3"/>
</dbReference>
<dbReference type="PROSITE" id="PS01174">
    <property type="entry name" value="LIPASE_GDXG_SER"/>
    <property type="match status" value="1"/>
</dbReference>
<dbReference type="GO" id="GO:0004806">
    <property type="term" value="F:triacylglycerol lipase activity"/>
    <property type="evidence" value="ECO:0007669"/>
    <property type="project" value="TreeGrafter"/>
</dbReference>
<sequence length="320" mass="33878">MTDAPIDRVRARIAAIFGQWGRGTTLDEMRAGFAELVSHGRRPDMRSLAADGVPAGWFGAGDGVILYCHGGGYQMGSLVSHGALMADLAAASGTRVLGFDYRLAPEHRYPAALDDAVSVYRWVLDQGVDPARLAIAGDSAGAGLALATLLKAREEGFPLPAAAVFLSPWVDMELRGESYETRAAVDPLTQKAKVGMMVRAYIGREGDPSDPYVSPVNGDLAGLPPILIHVGNNETVLGDTELLQARRRCRDFGGGSGLGRHDPPLPGLSRVVGSPGIAGADRRLAARQDRLNRPLTAQPVPDAFRLRVRGLPNRGNAACA</sequence>
<evidence type="ECO:0000256" key="1">
    <source>
        <dbReference type="ARBA" id="ARBA00010515"/>
    </source>
</evidence>
<dbReference type="SUPFAM" id="SSF53474">
    <property type="entry name" value="alpha/beta-Hydrolases"/>
    <property type="match status" value="1"/>
</dbReference>
<dbReference type="InterPro" id="IPR050300">
    <property type="entry name" value="GDXG_lipolytic_enzyme"/>
</dbReference>
<dbReference type="Proteomes" id="UP000626220">
    <property type="component" value="Unassembled WGS sequence"/>
</dbReference>
<dbReference type="InterPro" id="IPR033140">
    <property type="entry name" value="Lipase_GDXG_put_SER_AS"/>
</dbReference>
<comment type="caution">
    <text evidence="6">The sequence shown here is derived from an EMBL/GenBank/DDBJ whole genome shotgun (WGS) entry which is preliminary data.</text>
</comment>
<feature type="region of interest" description="Disordered" evidence="4">
    <location>
        <begin position="254"/>
        <end position="273"/>
    </location>
</feature>
<dbReference type="PANTHER" id="PTHR48081">
    <property type="entry name" value="AB HYDROLASE SUPERFAMILY PROTEIN C4A8.06C"/>
    <property type="match status" value="1"/>
</dbReference>
<evidence type="ECO:0000256" key="2">
    <source>
        <dbReference type="ARBA" id="ARBA00022801"/>
    </source>
</evidence>
<dbReference type="RefSeq" id="WP_189681565.1">
    <property type="nucleotide sequence ID" value="NZ_BNCJ01000013.1"/>
</dbReference>
<reference evidence="6" key="1">
    <citation type="journal article" date="2014" name="Int. J. Syst. Evol. Microbiol.">
        <title>Complete genome sequence of Corynebacterium casei LMG S-19264T (=DSM 44701T), isolated from a smear-ripened cheese.</title>
        <authorList>
            <consortium name="US DOE Joint Genome Institute (JGI-PGF)"/>
            <person name="Walter F."/>
            <person name="Albersmeier A."/>
            <person name="Kalinowski J."/>
            <person name="Ruckert C."/>
        </authorList>
    </citation>
    <scope>NUCLEOTIDE SEQUENCE</scope>
    <source>
        <strain evidence="6">KCTC 42650</strain>
    </source>
</reference>
<dbReference type="Gene3D" id="3.40.50.1820">
    <property type="entry name" value="alpha/beta hydrolase"/>
    <property type="match status" value="1"/>
</dbReference>
<feature type="domain" description="Alpha/beta hydrolase fold-3" evidence="5">
    <location>
        <begin position="65"/>
        <end position="246"/>
    </location>
</feature>
<name>A0A8J3GZ95_9RHOB</name>
<gene>
    <name evidence="6" type="ORF">GCM10017056_36610</name>
</gene>
<reference evidence="6" key="2">
    <citation type="submission" date="2020-09" db="EMBL/GenBank/DDBJ databases">
        <authorList>
            <person name="Sun Q."/>
            <person name="Kim S."/>
        </authorList>
    </citation>
    <scope>NUCLEOTIDE SEQUENCE</scope>
    <source>
        <strain evidence="6">KCTC 42650</strain>
    </source>
</reference>
<dbReference type="EMBL" id="BNCJ01000013">
    <property type="protein sequence ID" value="GHF61943.1"/>
    <property type="molecule type" value="Genomic_DNA"/>
</dbReference>
<evidence type="ECO:0000313" key="7">
    <source>
        <dbReference type="Proteomes" id="UP000626220"/>
    </source>
</evidence>
<organism evidence="6 7">
    <name type="scientific">Seohaeicola zhoushanensis</name>
    <dbReference type="NCBI Taxonomy" id="1569283"/>
    <lineage>
        <taxon>Bacteria</taxon>
        <taxon>Pseudomonadati</taxon>
        <taxon>Pseudomonadota</taxon>
        <taxon>Alphaproteobacteria</taxon>
        <taxon>Rhodobacterales</taxon>
        <taxon>Roseobacteraceae</taxon>
        <taxon>Seohaeicola</taxon>
    </lineage>
</organism>
<comment type="similarity">
    <text evidence="1">Belongs to the 'GDXG' lipolytic enzyme family.</text>
</comment>
<dbReference type="AlphaFoldDB" id="A0A8J3GZ95"/>
<keyword evidence="2" id="KW-0378">Hydrolase</keyword>
<feature type="active site" evidence="3">
    <location>
        <position position="139"/>
    </location>
</feature>
<dbReference type="PANTHER" id="PTHR48081:SF30">
    <property type="entry name" value="ACETYL-HYDROLASE LIPR-RELATED"/>
    <property type="match status" value="1"/>
</dbReference>